<keyword evidence="6 9" id="KW-0560">Oxidoreductase</keyword>
<dbReference type="InterPro" id="IPR036291">
    <property type="entry name" value="NAD(P)-bd_dom_sf"/>
</dbReference>
<feature type="compositionally biased region" description="Pro residues" evidence="7">
    <location>
        <begin position="240"/>
        <end position="260"/>
    </location>
</feature>
<dbReference type="InterPro" id="IPR029903">
    <property type="entry name" value="RmlD-like-bd"/>
</dbReference>
<evidence type="ECO:0000256" key="5">
    <source>
        <dbReference type="ARBA" id="ARBA00048200"/>
    </source>
</evidence>
<reference evidence="9" key="1">
    <citation type="submission" date="2021-01" db="EMBL/GenBank/DDBJ databases">
        <title>Genome sequence of Phenylobacterium sp. 20VBR1 isolated from a valley glaceir, Ny-Alesund, Svalbard.</title>
        <authorList>
            <person name="Thomas F.A."/>
            <person name="Krishnan K.P."/>
            <person name="Sinha R.K."/>
        </authorList>
    </citation>
    <scope>NUCLEOTIDE SEQUENCE</scope>
    <source>
        <strain evidence="9">20VBR1</strain>
    </source>
</reference>
<evidence type="ECO:0000256" key="7">
    <source>
        <dbReference type="SAM" id="MobiDB-lite"/>
    </source>
</evidence>
<dbReference type="Gene3D" id="3.40.50.720">
    <property type="entry name" value="NAD(P)-binding Rossmann-like Domain"/>
    <property type="match status" value="1"/>
</dbReference>
<evidence type="ECO:0000256" key="2">
    <source>
        <dbReference type="ARBA" id="ARBA00010944"/>
    </source>
</evidence>
<feature type="region of interest" description="Disordered" evidence="7">
    <location>
        <begin position="239"/>
        <end position="260"/>
    </location>
</feature>
<dbReference type="NCBIfam" id="TIGR01214">
    <property type="entry name" value="rmlD"/>
    <property type="match status" value="1"/>
</dbReference>
<comment type="function">
    <text evidence="6">Catalyzes the reduction of dTDP-6-deoxy-L-lyxo-4-hexulose to yield dTDP-L-rhamnose.</text>
</comment>
<dbReference type="PANTHER" id="PTHR10491">
    <property type="entry name" value="DTDP-4-DEHYDRORHAMNOSE REDUCTASE"/>
    <property type="match status" value="1"/>
</dbReference>
<dbReference type="Pfam" id="PF04321">
    <property type="entry name" value="RmlD_sub_bind"/>
    <property type="match status" value="1"/>
</dbReference>
<comment type="similarity">
    <text evidence="2 6">Belongs to the dTDP-4-dehydrorhamnose reductase family.</text>
</comment>
<evidence type="ECO:0000256" key="1">
    <source>
        <dbReference type="ARBA" id="ARBA00004781"/>
    </source>
</evidence>
<evidence type="ECO:0000256" key="3">
    <source>
        <dbReference type="ARBA" id="ARBA00012929"/>
    </source>
</evidence>
<dbReference type="PANTHER" id="PTHR10491:SF4">
    <property type="entry name" value="METHIONINE ADENOSYLTRANSFERASE 2 SUBUNIT BETA"/>
    <property type="match status" value="1"/>
</dbReference>
<dbReference type="InterPro" id="IPR005913">
    <property type="entry name" value="dTDP_dehydrorham_reduct"/>
</dbReference>
<accession>A0A974S8W2</accession>
<dbReference type="SUPFAM" id="SSF51735">
    <property type="entry name" value="NAD(P)-binding Rossmann-fold domains"/>
    <property type="match status" value="1"/>
</dbReference>
<keyword evidence="6" id="KW-0521">NADP</keyword>
<sequence length="260" mass="27742">MTTTILQFGATGQLAREMLLRSSGGVTIKALSRADVDVTDTDAVARAIGEALDVDLVFNATAYAAVDKAESEPDLAYAVNARGPEAMAKACQARGVPMIHISTDMVFDGEKSGPYVETDATNPLHVYGASKLAGEQAVLEHCDRALVARVSWLFSAFGQNFLQMMLKLADTQPLLKIVDDQRARPTASGDVAGFMLSQAQRLSRLPAGAPEWGLLHLVNAGVATRFQMAQAIFELARPDQPLPTMAPSPPAPSPPRRGVR</sequence>
<name>A0A974S8W2_9CAUL</name>
<comment type="catalytic activity">
    <reaction evidence="5 6">
        <text>dTDP-beta-L-rhamnose + NADP(+) = dTDP-4-dehydro-beta-L-rhamnose + NADPH + H(+)</text>
        <dbReference type="Rhea" id="RHEA:21796"/>
        <dbReference type="ChEBI" id="CHEBI:15378"/>
        <dbReference type="ChEBI" id="CHEBI:57510"/>
        <dbReference type="ChEBI" id="CHEBI:57783"/>
        <dbReference type="ChEBI" id="CHEBI:58349"/>
        <dbReference type="ChEBI" id="CHEBI:62830"/>
        <dbReference type="EC" id="1.1.1.133"/>
    </reaction>
</comment>
<evidence type="ECO:0000259" key="8">
    <source>
        <dbReference type="Pfam" id="PF04321"/>
    </source>
</evidence>
<evidence type="ECO:0000256" key="4">
    <source>
        <dbReference type="ARBA" id="ARBA00017099"/>
    </source>
</evidence>
<organism evidence="9">
    <name type="scientific">Phenylobacterium glaciei</name>
    <dbReference type="NCBI Taxonomy" id="2803784"/>
    <lineage>
        <taxon>Bacteria</taxon>
        <taxon>Pseudomonadati</taxon>
        <taxon>Pseudomonadota</taxon>
        <taxon>Alphaproteobacteria</taxon>
        <taxon>Caulobacterales</taxon>
        <taxon>Caulobacteraceae</taxon>
        <taxon>Phenylobacterium</taxon>
    </lineage>
</organism>
<dbReference type="EC" id="1.1.1.133" evidence="3 6"/>
<dbReference type="CDD" id="cd05254">
    <property type="entry name" value="dTDP_HR_like_SDR_e"/>
    <property type="match status" value="1"/>
</dbReference>
<dbReference type="AlphaFoldDB" id="A0A974S8W2"/>
<dbReference type="GO" id="GO:0008831">
    <property type="term" value="F:dTDP-4-dehydrorhamnose reductase activity"/>
    <property type="evidence" value="ECO:0007669"/>
    <property type="project" value="UniProtKB-EC"/>
</dbReference>
<dbReference type="GO" id="GO:0019305">
    <property type="term" value="P:dTDP-rhamnose biosynthetic process"/>
    <property type="evidence" value="ECO:0007669"/>
    <property type="project" value="TreeGrafter"/>
</dbReference>
<evidence type="ECO:0000313" key="9">
    <source>
        <dbReference type="EMBL" id="QQZ50824.1"/>
    </source>
</evidence>
<feature type="domain" description="RmlD-like substrate binding" evidence="8">
    <location>
        <begin position="4"/>
        <end position="249"/>
    </location>
</feature>
<protein>
    <recommendedName>
        <fullName evidence="4 6">dTDP-4-dehydrorhamnose reductase</fullName>
        <ecNumber evidence="3 6">1.1.1.133</ecNumber>
    </recommendedName>
</protein>
<comment type="pathway">
    <text evidence="1 6">Carbohydrate biosynthesis; dTDP-L-rhamnose biosynthesis.</text>
</comment>
<dbReference type="EMBL" id="CP068570">
    <property type="protein sequence ID" value="QQZ50824.1"/>
    <property type="molecule type" value="Genomic_DNA"/>
</dbReference>
<dbReference type="Gene3D" id="3.90.25.10">
    <property type="entry name" value="UDP-galactose 4-epimerase, domain 1"/>
    <property type="match status" value="1"/>
</dbReference>
<evidence type="ECO:0000256" key="6">
    <source>
        <dbReference type="RuleBase" id="RU364082"/>
    </source>
</evidence>
<dbReference type="GO" id="GO:0005829">
    <property type="term" value="C:cytosol"/>
    <property type="evidence" value="ECO:0007669"/>
    <property type="project" value="TreeGrafter"/>
</dbReference>
<gene>
    <name evidence="9" type="primary">rfbD</name>
    <name evidence="9" type="ORF">JKL49_05820</name>
</gene>
<comment type="cofactor">
    <cofactor evidence="6">
        <name>Mg(2+)</name>
        <dbReference type="ChEBI" id="CHEBI:18420"/>
    </cofactor>
    <text evidence="6">Binds 1 Mg(2+) ion per monomer.</text>
</comment>
<proteinExistence type="inferred from homology"/>